<evidence type="ECO:0000313" key="3">
    <source>
        <dbReference type="Proteomes" id="UP001337681"/>
    </source>
</evidence>
<name>A0ABU7H2A0_9SPHI</name>
<feature type="transmembrane region" description="Helical" evidence="1">
    <location>
        <begin position="20"/>
        <end position="39"/>
    </location>
</feature>
<organism evidence="2 3">
    <name type="scientific">Pedobacter flavus</name>
    <dbReference type="NCBI Taxonomy" id="3113906"/>
    <lineage>
        <taxon>Bacteria</taxon>
        <taxon>Pseudomonadati</taxon>
        <taxon>Bacteroidota</taxon>
        <taxon>Sphingobacteriia</taxon>
        <taxon>Sphingobacteriales</taxon>
        <taxon>Sphingobacteriaceae</taxon>
        <taxon>Pedobacter</taxon>
    </lineage>
</organism>
<evidence type="ECO:0000256" key="1">
    <source>
        <dbReference type="SAM" id="Phobius"/>
    </source>
</evidence>
<protein>
    <submittedName>
        <fullName evidence="2">Uncharacterized protein</fullName>
    </submittedName>
</protein>
<feature type="transmembrane region" description="Helical" evidence="1">
    <location>
        <begin position="51"/>
        <end position="72"/>
    </location>
</feature>
<sequence length="112" mass="12303">MTTSQNSSPTCKPFNSAASFMIIGAIINLCLVLLFISGVDNPNPLWGQFWFIRPIIVITLAGAMAGFVVFKISSLWIPGSWKLVVGLFLSLLIYVFILWMSSVLGFAGTLWN</sequence>
<dbReference type="RefSeq" id="WP_330146287.1">
    <property type="nucleotide sequence ID" value="NZ_JAZDQU010000002.1"/>
</dbReference>
<comment type="caution">
    <text evidence="2">The sequence shown here is derived from an EMBL/GenBank/DDBJ whole genome shotgun (WGS) entry which is preliminary data.</text>
</comment>
<keyword evidence="3" id="KW-1185">Reference proteome</keyword>
<accession>A0ABU7H2A0</accession>
<keyword evidence="1" id="KW-0812">Transmembrane</keyword>
<reference evidence="2 3" key="1">
    <citation type="submission" date="2024-01" db="EMBL/GenBank/DDBJ databases">
        <title>Pedobacter sp. nov., isolated from oil-contaminated soil.</title>
        <authorList>
            <person name="Le N.T.T."/>
        </authorList>
    </citation>
    <scope>NUCLEOTIDE SEQUENCE [LARGE SCALE GENOMIC DNA]</scope>
    <source>
        <strain evidence="2 3">VNH31</strain>
    </source>
</reference>
<gene>
    <name evidence="2" type="ORF">VRU49_08175</name>
</gene>
<keyword evidence="1" id="KW-1133">Transmembrane helix</keyword>
<keyword evidence="1" id="KW-0472">Membrane</keyword>
<dbReference type="Proteomes" id="UP001337681">
    <property type="component" value="Unassembled WGS sequence"/>
</dbReference>
<feature type="transmembrane region" description="Helical" evidence="1">
    <location>
        <begin position="84"/>
        <end position="111"/>
    </location>
</feature>
<dbReference type="EMBL" id="JAZDQU010000002">
    <property type="protein sequence ID" value="MEE1885389.1"/>
    <property type="molecule type" value="Genomic_DNA"/>
</dbReference>
<evidence type="ECO:0000313" key="2">
    <source>
        <dbReference type="EMBL" id="MEE1885389.1"/>
    </source>
</evidence>
<proteinExistence type="predicted"/>